<evidence type="ECO:0000313" key="2">
    <source>
        <dbReference type="EMBL" id="GGJ61930.1"/>
    </source>
</evidence>
<feature type="domain" description="Calcineurin-like phosphoesterase" evidence="1">
    <location>
        <begin position="4"/>
        <end position="218"/>
    </location>
</feature>
<evidence type="ECO:0000313" key="3">
    <source>
        <dbReference type="Proteomes" id="UP000635726"/>
    </source>
</evidence>
<reference evidence="2" key="1">
    <citation type="journal article" date="2014" name="Int. J. Syst. Evol. Microbiol.">
        <title>Complete genome sequence of Corynebacterium casei LMG S-19264T (=DSM 44701T), isolated from a smear-ripened cheese.</title>
        <authorList>
            <consortium name="US DOE Joint Genome Institute (JGI-PGF)"/>
            <person name="Walter F."/>
            <person name="Albersmeier A."/>
            <person name="Kalinowski J."/>
            <person name="Ruckert C."/>
        </authorList>
    </citation>
    <scope>NUCLEOTIDE SEQUENCE</scope>
    <source>
        <strain evidence="2">JCM 14371</strain>
    </source>
</reference>
<dbReference type="RefSeq" id="WP_188960380.1">
    <property type="nucleotide sequence ID" value="NZ_BMOE01000001.1"/>
</dbReference>
<reference evidence="2" key="2">
    <citation type="submission" date="2020-09" db="EMBL/GenBank/DDBJ databases">
        <authorList>
            <person name="Sun Q."/>
            <person name="Ohkuma M."/>
        </authorList>
    </citation>
    <scope>NUCLEOTIDE SEQUENCE</scope>
    <source>
        <strain evidence="2">JCM 14371</strain>
    </source>
</reference>
<keyword evidence="3" id="KW-1185">Reference proteome</keyword>
<dbReference type="Proteomes" id="UP000635726">
    <property type="component" value="Unassembled WGS sequence"/>
</dbReference>
<accession>A0A917UJA8</accession>
<dbReference type="InterPro" id="IPR004843">
    <property type="entry name" value="Calcineurin-like_PHP"/>
</dbReference>
<dbReference type="AlphaFoldDB" id="A0A917UJA8"/>
<proteinExistence type="predicted"/>
<name>A0A917UJA8_9DEIO</name>
<sequence length="295" mass="32767">MSDLWVIGDVHGALSSLRTLLQRARLADFEDNWLGDGATLVLLGDLMDRGPDGLGVLRFVRRLEQQASEAGGQVISLLGNHEVMLLAALRFRGRRRQGGDPYGLYDYWKQNGGRLRDLSQLEPEEMEWLEERPPTYLHGDWLFVHADARLYLALGHTREQVAARTSAFLRASTPENWVDFLNAFAEREIYTTEQGGDLAAEMLDFFGGKRLVHGHTPVFVLSGEPSSPFLRPHSYAGGTVLGLDGAMAYQAGAGFIVRLDADPGRLDQPGYVGILDTVYLTERDLAVGLPRTERD</sequence>
<dbReference type="PANTHER" id="PTHR46546">
    <property type="entry name" value="SHEWANELLA-LIKE PROTEIN PHOSPHATASE 1"/>
    <property type="match status" value="1"/>
</dbReference>
<dbReference type="InterPro" id="IPR029052">
    <property type="entry name" value="Metallo-depent_PP-like"/>
</dbReference>
<dbReference type="GO" id="GO:0016787">
    <property type="term" value="F:hydrolase activity"/>
    <property type="evidence" value="ECO:0007669"/>
    <property type="project" value="InterPro"/>
</dbReference>
<evidence type="ECO:0000259" key="1">
    <source>
        <dbReference type="Pfam" id="PF00149"/>
    </source>
</evidence>
<dbReference type="EMBL" id="BMOE01000001">
    <property type="protein sequence ID" value="GGJ61930.1"/>
    <property type="molecule type" value="Genomic_DNA"/>
</dbReference>
<gene>
    <name evidence="2" type="ORF">GCM10008939_02150</name>
</gene>
<dbReference type="Gene3D" id="3.60.21.10">
    <property type="match status" value="1"/>
</dbReference>
<organism evidence="2 3">
    <name type="scientific">Deinococcus aquiradiocola</name>
    <dbReference type="NCBI Taxonomy" id="393059"/>
    <lineage>
        <taxon>Bacteria</taxon>
        <taxon>Thermotogati</taxon>
        <taxon>Deinococcota</taxon>
        <taxon>Deinococci</taxon>
        <taxon>Deinococcales</taxon>
        <taxon>Deinococcaceae</taxon>
        <taxon>Deinococcus</taxon>
    </lineage>
</organism>
<dbReference type="Pfam" id="PF00149">
    <property type="entry name" value="Metallophos"/>
    <property type="match status" value="1"/>
</dbReference>
<protein>
    <recommendedName>
        <fullName evidence="1">Calcineurin-like phosphoesterase domain-containing protein</fullName>
    </recommendedName>
</protein>
<dbReference type="SUPFAM" id="SSF56300">
    <property type="entry name" value="Metallo-dependent phosphatases"/>
    <property type="match status" value="1"/>
</dbReference>
<dbReference type="PANTHER" id="PTHR46546:SF4">
    <property type="entry name" value="SHEWANELLA-LIKE PROTEIN PHOSPHATASE 1"/>
    <property type="match status" value="1"/>
</dbReference>
<comment type="caution">
    <text evidence="2">The sequence shown here is derived from an EMBL/GenBank/DDBJ whole genome shotgun (WGS) entry which is preliminary data.</text>
</comment>